<feature type="compositionally biased region" description="Low complexity" evidence="1">
    <location>
        <begin position="571"/>
        <end position="580"/>
    </location>
</feature>
<reference evidence="2 3" key="1">
    <citation type="journal article" date="2016" name="Nat. Commun.">
        <title>Extremotolerant tardigrade genome and improved radiotolerance of human cultured cells by tardigrade-unique protein.</title>
        <authorList>
            <person name="Hashimoto T."/>
            <person name="Horikawa D.D."/>
            <person name="Saito Y."/>
            <person name="Kuwahara H."/>
            <person name="Kozuka-Hata H."/>
            <person name="Shin-I T."/>
            <person name="Minakuchi Y."/>
            <person name="Ohishi K."/>
            <person name="Motoyama A."/>
            <person name="Aizu T."/>
            <person name="Enomoto A."/>
            <person name="Kondo K."/>
            <person name="Tanaka S."/>
            <person name="Hara Y."/>
            <person name="Koshikawa S."/>
            <person name="Sagara H."/>
            <person name="Miura T."/>
            <person name="Yokobori S."/>
            <person name="Miyagawa K."/>
            <person name="Suzuki Y."/>
            <person name="Kubo T."/>
            <person name="Oyama M."/>
            <person name="Kohara Y."/>
            <person name="Fujiyama A."/>
            <person name="Arakawa K."/>
            <person name="Katayama T."/>
            <person name="Toyoda A."/>
            <person name="Kunieda T."/>
        </authorList>
    </citation>
    <scope>NUCLEOTIDE SEQUENCE [LARGE SCALE GENOMIC DNA]</scope>
    <source>
        <strain evidence="2 3">YOKOZUNA-1</strain>
    </source>
</reference>
<feature type="compositionally biased region" description="Basic and acidic residues" evidence="1">
    <location>
        <begin position="417"/>
        <end position="428"/>
    </location>
</feature>
<evidence type="ECO:0000256" key="1">
    <source>
        <dbReference type="SAM" id="MobiDB-lite"/>
    </source>
</evidence>
<name>A0A1D1VDG5_RAMVA</name>
<protein>
    <submittedName>
        <fullName evidence="2">Uncharacterized protein</fullName>
    </submittedName>
</protein>
<gene>
    <name evidence="2" type="primary">RvY_09934-1</name>
    <name evidence="2" type="synonym">RvY_09934.1</name>
    <name evidence="2" type="ORF">RvY_09934</name>
</gene>
<feature type="compositionally biased region" description="Basic and acidic residues" evidence="1">
    <location>
        <begin position="312"/>
        <end position="321"/>
    </location>
</feature>
<proteinExistence type="predicted"/>
<feature type="compositionally biased region" description="Low complexity" evidence="1">
    <location>
        <begin position="613"/>
        <end position="626"/>
    </location>
</feature>
<feature type="compositionally biased region" description="Polar residues" evidence="1">
    <location>
        <begin position="892"/>
        <end position="902"/>
    </location>
</feature>
<dbReference type="AlphaFoldDB" id="A0A1D1VDG5"/>
<feature type="compositionally biased region" description="Polar residues" evidence="1">
    <location>
        <begin position="585"/>
        <end position="595"/>
    </location>
</feature>
<feature type="region of interest" description="Disordered" evidence="1">
    <location>
        <begin position="524"/>
        <end position="675"/>
    </location>
</feature>
<feature type="region of interest" description="Disordered" evidence="1">
    <location>
        <begin position="131"/>
        <end position="163"/>
    </location>
</feature>
<feature type="compositionally biased region" description="Polar residues" evidence="1">
    <location>
        <begin position="246"/>
        <end position="282"/>
    </location>
</feature>
<feature type="compositionally biased region" description="Low complexity" evidence="1">
    <location>
        <begin position="387"/>
        <end position="396"/>
    </location>
</feature>
<evidence type="ECO:0000313" key="2">
    <source>
        <dbReference type="EMBL" id="GAU98845.1"/>
    </source>
</evidence>
<feature type="compositionally biased region" description="Polar residues" evidence="1">
    <location>
        <begin position="488"/>
        <end position="497"/>
    </location>
</feature>
<evidence type="ECO:0000313" key="3">
    <source>
        <dbReference type="Proteomes" id="UP000186922"/>
    </source>
</evidence>
<comment type="caution">
    <text evidence="2">The sequence shown here is derived from an EMBL/GenBank/DDBJ whole genome shotgun (WGS) entry which is preliminary data.</text>
</comment>
<feature type="region of interest" description="Disordered" evidence="1">
    <location>
        <begin position="360"/>
        <end position="462"/>
    </location>
</feature>
<feature type="region of interest" description="Disordered" evidence="1">
    <location>
        <begin position="824"/>
        <end position="903"/>
    </location>
</feature>
<feature type="region of interest" description="Disordered" evidence="1">
    <location>
        <begin position="1"/>
        <end position="32"/>
    </location>
</feature>
<organism evidence="2 3">
    <name type="scientific">Ramazzottius varieornatus</name>
    <name type="common">Water bear</name>
    <name type="synonym">Tardigrade</name>
    <dbReference type="NCBI Taxonomy" id="947166"/>
    <lineage>
        <taxon>Eukaryota</taxon>
        <taxon>Metazoa</taxon>
        <taxon>Ecdysozoa</taxon>
        <taxon>Tardigrada</taxon>
        <taxon>Eutardigrada</taxon>
        <taxon>Parachela</taxon>
        <taxon>Hypsibioidea</taxon>
        <taxon>Ramazzottiidae</taxon>
        <taxon>Ramazzottius</taxon>
    </lineage>
</organism>
<feature type="compositionally biased region" description="Basic and acidic residues" evidence="1">
    <location>
        <begin position="69"/>
        <end position="82"/>
    </location>
</feature>
<keyword evidence="3" id="KW-1185">Reference proteome</keyword>
<feature type="compositionally biased region" description="Pro residues" evidence="1">
    <location>
        <begin position="871"/>
        <end position="891"/>
    </location>
</feature>
<sequence length="1222" mass="133988">MSAQALGKGRKTKTAEIADGLSLMEINPNDMSDTDLKSVLDAVVMRPGGYKSSKSPSSEPGDLALKLLQKEKEKINREEDKFGSSLMHSMAPKHSHSLPSSLKSTTFIADDHRGRENDSKYEENHRIALPQVQQSLGSAGSSKASSNASDESEEMDASGMNSNYDSMHEFGLGQRMLILESLECQDDDYANNFQRNYHHDMHAKENGQNRGEGSRGGRSHQYNGNNGDRSKVSNRGYDEEYRQPEYQGSTRMSFSHNPQLSSRHNGNRGGSQSDPQPYQQLGGSFALDNGRYLEKKKGRSEKLKKLSKYQSKKTDVPNSSHEDKAYENIFDAALAKTASLDGIALLDYIATEKQKLEKTEASKKLLHSASAPTETSPGSRNKKKSSPDGPSKGFSSMSPKNGVARGEGGSQKARKAKVSDTESSHGSDQEMAVDAAPRSTRLPTFPKHSRSLNLDASPETPVSYSITQQAGWENDIEAMERDDLRYTCSPTTNGELASSSGRSSHSSDDVAELKVGAYVRLGDVEADVDDADKQEAVVVGKIDKLKKKKKKKSKKKKASPEQSKGLPTKESSLPSSPSAPIAVGRSSSPLSSIPNEQPVVPPRPETPAMAVHPEQPQSNEQPPETEFQVVTRRVSAKTSPTKSHSTPHNYPAPNRQSNVRNRMSQPPPRISKQPAVAVVPVTALEFPTLRRRNSAGDIKKGVADHVEDIDTGNVSDAETVASMPVLNKKKGSKTTSAPATRLPTPGISYADIAKGTPNGGSSHNNSLSDTHAVDSSPEKTVPKDGPNDSPKSVRSEKVEAHESRETQTGPVQVAEVHVVQVQSAQVVTATEPDQKPKDGPNGHMRPNSDLRSQQQQQQQFRPKNYRDFAPRGPPPPLHSRPPLLNGPPPPTMHQNSHNQMQQPRHLVARQSFNNGRLMAPPPNFSQAPPHHQGINLHPLRFNQPPMSFQYSQGHSAPARFLGGPVMQQVRGVSPPAQPFLDPRTGQPLPHPQVFHVQPPPPPPRPPPRPELASRMYQVLPPDYNADMWPNGPPMPVQMIGAVRQEPPPAPHNYAYPTNDLMYGPVQSFYPDIGCSHNVSTHHTHMELMRRMKPAPPLAHLPGPGIYPRSRVNVPPPPPPPIPEEDNPWVGKKSMIFRNSQQPIYVEPEVQNVVPEIPAQPEVKRGDEVQQPMMDVQDLEQAQEAPKMIPRSAAEICAFMKERFEAARQKCIEGAPGCTYYRP</sequence>
<feature type="region of interest" description="Disordered" evidence="1">
    <location>
        <begin position="983"/>
        <end position="1011"/>
    </location>
</feature>
<feature type="region of interest" description="Disordered" evidence="1">
    <location>
        <begin position="725"/>
        <end position="812"/>
    </location>
</feature>
<feature type="compositionally biased region" description="Polar residues" evidence="1">
    <location>
        <begin position="636"/>
        <end position="664"/>
    </location>
</feature>
<feature type="compositionally biased region" description="Pro residues" evidence="1">
    <location>
        <begin position="997"/>
        <end position="1009"/>
    </location>
</feature>
<feature type="compositionally biased region" description="Basic and acidic residues" evidence="1">
    <location>
        <begin position="291"/>
        <end position="304"/>
    </location>
</feature>
<feature type="compositionally biased region" description="Polar residues" evidence="1">
    <location>
        <begin position="759"/>
        <end position="769"/>
    </location>
</feature>
<feature type="region of interest" description="Disordered" evidence="1">
    <location>
        <begin position="201"/>
        <end position="321"/>
    </location>
</feature>
<feature type="compositionally biased region" description="Basic residues" evidence="1">
    <location>
        <begin position="544"/>
        <end position="557"/>
    </location>
</feature>
<feature type="compositionally biased region" description="Basic and acidic residues" evidence="1">
    <location>
        <begin position="228"/>
        <end position="243"/>
    </location>
</feature>
<feature type="region of interest" description="Disordered" evidence="1">
    <location>
        <begin position="69"/>
        <end position="103"/>
    </location>
</feature>
<dbReference type="EMBL" id="BDGG01000005">
    <property type="protein sequence ID" value="GAU98845.1"/>
    <property type="molecule type" value="Genomic_DNA"/>
</dbReference>
<feature type="compositionally biased region" description="Basic and acidic residues" evidence="1">
    <location>
        <begin position="776"/>
        <end position="805"/>
    </location>
</feature>
<feature type="compositionally biased region" description="Low complexity" evidence="1">
    <location>
        <begin position="135"/>
        <end position="149"/>
    </location>
</feature>
<dbReference type="Proteomes" id="UP000186922">
    <property type="component" value="Unassembled WGS sequence"/>
</dbReference>
<feature type="region of interest" description="Disordered" evidence="1">
    <location>
        <begin position="484"/>
        <end position="509"/>
    </location>
</feature>
<feature type="compositionally biased region" description="Basic and acidic residues" evidence="1">
    <location>
        <begin position="201"/>
        <end position="215"/>
    </location>
</feature>
<accession>A0A1D1VDG5</accession>
<dbReference type="OrthoDB" id="10691419at2759"/>
<feature type="compositionally biased region" description="Polar residues" evidence="1">
    <location>
        <begin position="370"/>
        <end position="379"/>
    </location>
</feature>